<feature type="region of interest" description="Disordered" evidence="21">
    <location>
        <begin position="2017"/>
        <end position="2036"/>
    </location>
</feature>
<comment type="pathway">
    <text evidence="2">Amino-acid degradation; L-valine degradation.</text>
</comment>
<dbReference type="InterPro" id="IPR040870">
    <property type="entry name" value="HEN1_dsRBD2"/>
</dbReference>
<keyword evidence="10" id="KW-0949">S-adenosyl-L-methionine</keyword>
<dbReference type="GO" id="GO:0050661">
    <property type="term" value="F:NADP binding"/>
    <property type="evidence" value="ECO:0007669"/>
    <property type="project" value="InterPro"/>
</dbReference>
<dbReference type="PANTHER" id="PTHR21404">
    <property type="entry name" value="HEN1"/>
    <property type="match status" value="1"/>
</dbReference>
<evidence type="ECO:0000256" key="8">
    <source>
        <dbReference type="ARBA" id="ARBA00022603"/>
    </source>
</evidence>
<keyword evidence="12" id="KW-0460">Magnesium</keyword>
<evidence type="ECO:0000256" key="9">
    <source>
        <dbReference type="ARBA" id="ARBA00022679"/>
    </source>
</evidence>
<dbReference type="Gene3D" id="3.10.50.40">
    <property type="match status" value="1"/>
</dbReference>
<keyword evidence="24" id="KW-1185">Reference proteome</keyword>
<sequence>MGSRMVNNLVKAGYKVTVHDINRDVMKMFTEMGVSARETPYEVAQDSEVVITMLPSSSHVMDVYTGTNGLLLGGNAIRPALLIDSSTIDPQTTRKISFAVSNCNLKEKRGNWEKPVMLDAPVSGGVLAAEAGTLTFMVGGPEDAYVAARPIFQSMGRTSIYCGGSGNGSAAKICNNLAMAVSMLGTSEALALGQSLGISASTLTEVLNTSSGRCWSSDAYNPVPGVMKGVPSSRDYNGGFASKLMAKDLNLAAASAEEVGHKSPLISKAQEIYKKMCEEGHETKDFSCVFRHFYNGKDEFETTSSLGKTLGFANQVVVRSYSEFVVMAREEKQTLTPKEIIHQKFGDKAIYRIEEVHVSSNECLYRCHLQLPEFSVVSNVFKKKKDSEQSAAELALEKLGIQSQDDDDDDITVDEAWNDIVERITDHPLGGHLRAALKRDGERCGSLPVSVIATFDAKINSRCKVIDPSVDSDPILLMSYVMKAAAKFPDYIVVSPHVDSLRRKKPYPPAIVKALAAHVKSIKVEAVHIQCTVGGEEVVKPVTLDISSGRYYLDIIAEKLGLKDGSQVMISRTIGKTSSGYECRVYAAMPKLKSFDNSWKAREKRPINESSHLEKSRNAKASFVCGLDIHGDAIVASVGYPWRSHDLEHDAVTLKSFYRICCGMSPNGIYKLSREAIIAAQMPFSFTTKSTWRGPFPREILCMFCRQQQLAEPIFTLSTAPVKPMSCILRSYQKLKDSESDDSEYQYVSKGKEEIPESGTGYRCEVKILSKSQDLVLDCSSKKFYEKENHAIQNASLDALSWLSSLFDEGDVDPLQTCYTSEHLDMVFQQRTLMKEAVPRGHFRNRDERNEYEDQIRIESITKGSLVSICYSVYLDVDADFSSDGKAKKELIESNEEIEFEVGNGSMNPHLESVVTQLAVGQYARFLSDAPAEDLFVTTATGTQRDRSLLSDIAGFEYCVRLLGVKGPTEKRIEADFFKPSLSKQRLEYVVKHIKESSASTLVDFGCGSGSLLASLLDYPTSLQTIAGVDILQKGLTRAAKRLHSKLNKGACNLKSIILYEGSILKFDSRLHDIDISTCLEVIEHMEEDQACQFGKTVLSLFRPKLLIVSTPNIENQDHKFEWTRKQFKQWASKLAKRHNYSVYFSGVGESGKADPGFASQIAVFRRKSLSNGVEKVSEGSMQPYKVIWEWTRGMYQRSYIVFVMAGGGKHTPTPKAIIHQKFGAKASYRVEEVHDSSQSGCPGLAIPQKGPCLYRCHLQLPDFSVVSNVFKKKKDSEQSAAELALEKLGIRPQNDDLTVDEAWDEIVGRIKYIFSDEFLSAEQPLGAHLRAALRRDGERCGSVPVSVIATFDAKINSRCKIIDPSVESDPFLAISYVMKAAAKLPDYIVASPHVASLRRKNAYPSEIVEALATHVSISLHSREVAAVYIPCIDEEVVELDTLYTSSDRHYLDSIAERLGLKDGSQVMMSRAFGKASCGSECRLYFDIPKKSSDNSSEASGSSNEDSSHIKKSRNARASYICGQDIHGDAILASVGYRWKSDDLDSADHALMHDIGFVASAEYVAEILCLFCHQHRLAEPILSSSTAPVKSLSDIFRSHKKLKVSGVDDANENLSREKEDTPGLGHGFRCEVKIFTKSQDLVLECSPRKFYEKENDAIQNASLRALLWFSKFFADLDVDGEQPCDTDDDQDIKSPSPNVFAAPPISQNEHSSESKTTNVLSADTRVQSITNGSVVSICYSLSLAVDSEDSSDGESSREDIESNEDMESEVDAEYSANCEPSIDLIESNEEIEFEVGTGSMNPHIESAVTQMTVGEYSSFSITPPDAAEALILAVASDTVRIRSLLSERPSLNYSILLLGVKGPSEERMEAAFFKPPLSKQRVEYALKHIRESSASTLVDFGCGSGSLLDSLLDYPTSLQTIIGVDISPKGLARAAKMLHLKLNKEACNVKSATLYDGSILEFDSRLHDVDIGTCLEVIEHMEEDQACEFGEKVLSLFHPKLLIVSTPNYEFNTILQRSTPDTQEENNSEPQLPKFRNHDHKFEWTREQFNNWASNLAKRHNYSVEFSGVGGSGEVEPGFASQIAVFRREASSVEKVAEGSMQPYKVIWEWKKGDEEKKTDLGLE</sequence>
<dbReference type="Pfam" id="PF17842">
    <property type="entry name" value="dsRBD2"/>
    <property type="match status" value="2"/>
</dbReference>
<evidence type="ECO:0000256" key="1">
    <source>
        <dbReference type="ARBA" id="ARBA00001946"/>
    </source>
</evidence>
<comment type="cofactor">
    <cofactor evidence="1">
        <name>Mg(2+)</name>
        <dbReference type="ChEBI" id="CHEBI:18420"/>
    </cofactor>
</comment>
<dbReference type="InterPro" id="IPR025714">
    <property type="entry name" value="Methyltranfer_dom"/>
</dbReference>
<dbReference type="GO" id="GO:0051287">
    <property type="term" value="F:NAD binding"/>
    <property type="evidence" value="ECO:0007669"/>
    <property type="project" value="InterPro"/>
</dbReference>
<dbReference type="FunFam" id="3.30.160.20:FF:000058">
    <property type="entry name" value="Small RNA 2"/>
    <property type="match status" value="1"/>
</dbReference>
<evidence type="ECO:0000313" key="23">
    <source>
        <dbReference type="EMBL" id="CAE6185520.1"/>
    </source>
</evidence>
<keyword evidence="9" id="KW-0808">Transferase</keyword>
<dbReference type="SUPFAM" id="SSF53335">
    <property type="entry name" value="S-adenosyl-L-methionine-dependent methyltransferases"/>
    <property type="match status" value="2"/>
</dbReference>
<feature type="region of interest" description="Disordered" evidence="21">
    <location>
        <begin position="1683"/>
        <end position="1719"/>
    </location>
</feature>
<dbReference type="InterPro" id="IPR013216">
    <property type="entry name" value="Methyltransf_11"/>
</dbReference>
<evidence type="ECO:0000256" key="3">
    <source>
        <dbReference type="ARBA" id="ARBA00006013"/>
    </source>
</evidence>
<dbReference type="GO" id="GO:0046872">
    <property type="term" value="F:metal ion binding"/>
    <property type="evidence" value="ECO:0007669"/>
    <property type="project" value="UniProtKB-KW"/>
</dbReference>
<organism evidence="23 24">
    <name type="scientific">Arabidopsis arenosa</name>
    <name type="common">Sand rock-cress</name>
    <name type="synonym">Cardaminopsis arenosa</name>
    <dbReference type="NCBI Taxonomy" id="38785"/>
    <lineage>
        <taxon>Eukaryota</taxon>
        <taxon>Viridiplantae</taxon>
        <taxon>Streptophyta</taxon>
        <taxon>Embryophyta</taxon>
        <taxon>Tracheophyta</taxon>
        <taxon>Spermatophyta</taxon>
        <taxon>Magnoliopsida</taxon>
        <taxon>eudicotyledons</taxon>
        <taxon>Gunneridae</taxon>
        <taxon>Pentapetalae</taxon>
        <taxon>rosids</taxon>
        <taxon>malvids</taxon>
        <taxon>Brassicales</taxon>
        <taxon>Brassicaceae</taxon>
        <taxon>Camelineae</taxon>
        <taxon>Arabidopsis</taxon>
    </lineage>
</organism>
<dbReference type="SUPFAM" id="SSF51735">
    <property type="entry name" value="NAD(P)-binding Rossmann-fold domains"/>
    <property type="match status" value="1"/>
</dbReference>
<evidence type="ECO:0000256" key="20">
    <source>
        <dbReference type="PROSITE-ProRule" id="PRU00332"/>
    </source>
</evidence>
<dbReference type="Gene3D" id="3.30.160.20">
    <property type="match status" value="2"/>
</dbReference>
<dbReference type="GO" id="GO:0009083">
    <property type="term" value="P:branched-chain amino acid catabolic process"/>
    <property type="evidence" value="ECO:0007669"/>
    <property type="project" value="UniProtKB-KW"/>
</dbReference>
<feature type="region of interest" description="Disordered" evidence="21">
    <location>
        <begin position="1747"/>
        <end position="1773"/>
    </location>
</feature>
<keyword evidence="8" id="KW-0489">Methyltransferase</keyword>
<evidence type="ECO:0000256" key="16">
    <source>
        <dbReference type="ARBA" id="ARBA00023158"/>
    </source>
</evidence>
<dbReference type="InterPro" id="IPR006630">
    <property type="entry name" value="La_HTH"/>
</dbReference>
<evidence type="ECO:0000256" key="15">
    <source>
        <dbReference type="ARBA" id="ARBA00023027"/>
    </source>
</evidence>
<dbReference type="InterPro" id="IPR014720">
    <property type="entry name" value="dsRBD_dom"/>
</dbReference>
<evidence type="ECO:0000256" key="11">
    <source>
        <dbReference type="ARBA" id="ARBA00022723"/>
    </source>
</evidence>
<keyword evidence="11" id="KW-0479">Metal-binding</keyword>
<evidence type="ECO:0000256" key="2">
    <source>
        <dbReference type="ARBA" id="ARBA00005109"/>
    </source>
</evidence>
<dbReference type="Gene3D" id="3.40.50.150">
    <property type="entry name" value="Vaccinia Virus protein VP39"/>
    <property type="match status" value="2"/>
</dbReference>
<dbReference type="SUPFAM" id="SSF48179">
    <property type="entry name" value="6-phosphogluconate dehydrogenase C-terminal domain-like"/>
    <property type="match status" value="1"/>
</dbReference>
<dbReference type="InterPro" id="IPR040813">
    <property type="entry name" value="Hen1_Lam_C"/>
</dbReference>
<evidence type="ECO:0000256" key="10">
    <source>
        <dbReference type="ARBA" id="ARBA00022691"/>
    </source>
</evidence>
<dbReference type="PANTHER" id="PTHR21404:SF3">
    <property type="entry name" value="SMALL RNA 2'-O-METHYLTRANSFERASE"/>
    <property type="match status" value="1"/>
</dbReference>
<comment type="catalytic activity">
    <reaction evidence="18">
        <text>small RNA 3'-end nucleotide + S-adenosyl-L-methionine = small RNA 3'-end 2'-O-methylnucleotide + S-adenosyl-L-homocysteine + H(+)</text>
        <dbReference type="Rhea" id="RHEA:37887"/>
        <dbReference type="Rhea" id="RHEA-COMP:10415"/>
        <dbReference type="Rhea" id="RHEA-COMP:10416"/>
        <dbReference type="ChEBI" id="CHEBI:15378"/>
        <dbReference type="ChEBI" id="CHEBI:57856"/>
        <dbReference type="ChEBI" id="CHEBI:59789"/>
        <dbReference type="ChEBI" id="CHEBI:74896"/>
        <dbReference type="ChEBI" id="CHEBI:74898"/>
        <dbReference type="EC" id="2.1.1.386"/>
    </reaction>
</comment>
<proteinExistence type="inferred from homology"/>
<evidence type="ECO:0000256" key="5">
    <source>
        <dbReference type="ARBA" id="ARBA00012991"/>
    </source>
</evidence>
<dbReference type="GO" id="GO:0005737">
    <property type="term" value="C:cytoplasm"/>
    <property type="evidence" value="ECO:0007669"/>
    <property type="project" value="TreeGrafter"/>
</dbReference>
<reference evidence="23" key="1">
    <citation type="submission" date="2021-01" db="EMBL/GenBank/DDBJ databases">
        <authorList>
            <person name="Bezrukov I."/>
        </authorList>
    </citation>
    <scope>NUCLEOTIDE SEQUENCE</scope>
</reference>
<dbReference type="GO" id="GO:0005634">
    <property type="term" value="C:nucleus"/>
    <property type="evidence" value="ECO:0007669"/>
    <property type="project" value="TreeGrafter"/>
</dbReference>
<dbReference type="InterPro" id="IPR008927">
    <property type="entry name" value="6-PGluconate_DH-like_C_sf"/>
</dbReference>
<dbReference type="GO" id="GO:0090486">
    <property type="term" value="F:small RNA 2'-O-methyltransferase activity"/>
    <property type="evidence" value="ECO:0007669"/>
    <property type="project" value="UniProtKB-EC"/>
</dbReference>
<dbReference type="InterPro" id="IPR029154">
    <property type="entry name" value="HIBADH-like_NADP-bd"/>
</dbReference>
<keyword evidence="15" id="KW-0520">NAD</keyword>
<feature type="compositionally biased region" description="Acidic residues" evidence="21">
    <location>
        <begin position="1761"/>
        <end position="1772"/>
    </location>
</feature>
<dbReference type="Pfam" id="PF18441">
    <property type="entry name" value="Hen1_Lam_C"/>
    <property type="match status" value="2"/>
</dbReference>
<name>A0A8S2AX45_ARAAE</name>
<feature type="compositionally biased region" description="Polar residues" evidence="21">
    <location>
        <begin position="1705"/>
        <end position="1719"/>
    </location>
</feature>
<dbReference type="InterPro" id="IPR006115">
    <property type="entry name" value="6PGDH_NADP-bd"/>
</dbReference>
<dbReference type="InterPro" id="IPR026610">
    <property type="entry name" value="Hen1"/>
</dbReference>
<dbReference type="SMART" id="SM00358">
    <property type="entry name" value="DSRM"/>
    <property type="match status" value="2"/>
</dbReference>
<evidence type="ECO:0000259" key="22">
    <source>
        <dbReference type="PROSITE" id="PS50961"/>
    </source>
</evidence>
<dbReference type="GO" id="GO:0030422">
    <property type="term" value="P:siRNA processing"/>
    <property type="evidence" value="ECO:0007669"/>
    <property type="project" value="TreeGrafter"/>
</dbReference>
<dbReference type="Pfam" id="PF13847">
    <property type="entry name" value="Methyltransf_31"/>
    <property type="match status" value="1"/>
</dbReference>
<dbReference type="Pfam" id="PF21224">
    <property type="entry name" value="Hen1_LCD"/>
    <property type="match status" value="2"/>
</dbReference>
<evidence type="ECO:0000256" key="12">
    <source>
        <dbReference type="ARBA" id="ARBA00022842"/>
    </source>
</evidence>
<feature type="domain" description="HTH La-type RNA-binding" evidence="22">
    <location>
        <begin position="1297"/>
        <end position="1408"/>
    </location>
</feature>
<accession>A0A8S2AX45</accession>
<keyword evidence="16" id="KW-0943">RNA-mediated gene silencing</keyword>
<evidence type="ECO:0000256" key="13">
    <source>
        <dbReference type="ARBA" id="ARBA00022884"/>
    </source>
</evidence>
<dbReference type="FunFam" id="3.40.50.150:FF:000215">
    <property type="entry name" value="Hua enhancer1"/>
    <property type="match status" value="1"/>
</dbReference>
<evidence type="ECO:0000256" key="17">
    <source>
        <dbReference type="ARBA" id="ARBA00035025"/>
    </source>
</evidence>
<dbReference type="InterPro" id="IPR056755">
    <property type="entry name" value="DSRM_2"/>
</dbReference>
<dbReference type="GO" id="GO:0001510">
    <property type="term" value="P:RNA methylation"/>
    <property type="evidence" value="ECO:0007669"/>
    <property type="project" value="InterPro"/>
</dbReference>
<dbReference type="InterPro" id="IPR013328">
    <property type="entry name" value="6PGD_dom2"/>
</dbReference>
<comment type="catalytic activity">
    <reaction evidence="19">
        <text>3-hydroxy-2-methylpropanoate + NAD(+) = 2-methyl-3-oxopropanoate + NADH + H(+)</text>
        <dbReference type="Rhea" id="RHEA:17681"/>
        <dbReference type="ChEBI" id="CHEBI:11805"/>
        <dbReference type="ChEBI" id="CHEBI:15378"/>
        <dbReference type="ChEBI" id="CHEBI:57540"/>
        <dbReference type="ChEBI" id="CHEBI:57700"/>
        <dbReference type="ChEBI" id="CHEBI:57945"/>
        <dbReference type="EC" id="1.1.1.31"/>
    </reaction>
</comment>
<dbReference type="EC" id="2.1.1.386" evidence="17"/>
<dbReference type="EC" id="1.1.1.31" evidence="5"/>
<dbReference type="Gene3D" id="3.40.50.720">
    <property type="entry name" value="NAD(P)-binding Rossmann-like Domain"/>
    <property type="match status" value="1"/>
</dbReference>
<dbReference type="NCBIfam" id="TIGR01692">
    <property type="entry name" value="HIBADH"/>
    <property type="match status" value="1"/>
</dbReference>
<evidence type="ECO:0000256" key="6">
    <source>
        <dbReference type="ARBA" id="ARBA00021330"/>
    </source>
</evidence>
<protein>
    <recommendedName>
        <fullName evidence="6">Small RNA 2'-O-methyltransferase</fullName>
        <ecNumber evidence="5">1.1.1.31</ecNumber>
        <ecNumber evidence="17">2.1.1.386</ecNumber>
    </recommendedName>
</protein>
<dbReference type="GO" id="GO:0008757">
    <property type="term" value="F:S-adenosylmethionine-dependent methyltransferase activity"/>
    <property type="evidence" value="ECO:0007669"/>
    <property type="project" value="InterPro"/>
</dbReference>
<dbReference type="PROSITE" id="PS50961">
    <property type="entry name" value="HTH_LA"/>
    <property type="match status" value="1"/>
</dbReference>
<evidence type="ECO:0000256" key="21">
    <source>
        <dbReference type="SAM" id="MobiDB-lite"/>
    </source>
</evidence>
<evidence type="ECO:0000256" key="18">
    <source>
        <dbReference type="ARBA" id="ARBA00048418"/>
    </source>
</evidence>
<gene>
    <name evidence="23" type="ORF">AARE701A_LOCUS18883</name>
</gene>
<dbReference type="GO" id="GO:0003723">
    <property type="term" value="F:RNA binding"/>
    <property type="evidence" value="ECO:0007669"/>
    <property type="project" value="UniProtKB-UniRule"/>
</dbReference>
<comment type="similarity">
    <text evidence="4">Belongs to the methyltransferase superfamily. HEN1 family.</text>
</comment>
<dbReference type="Gene3D" id="1.10.1040.10">
    <property type="entry name" value="N-(1-d-carboxylethyl)-l-norvaline Dehydrogenase, domain 2"/>
    <property type="match status" value="1"/>
</dbReference>
<evidence type="ECO:0000256" key="4">
    <source>
        <dbReference type="ARBA" id="ARBA00009026"/>
    </source>
</evidence>
<evidence type="ECO:0000256" key="19">
    <source>
        <dbReference type="ARBA" id="ARBA00049197"/>
    </source>
</evidence>
<dbReference type="GO" id="GO:0003755">
    <property type="term" value="F:peptidyl-prolyl cis-trans isomerase activity"/>
    <property type="evidence" value="ECO:0007669"/>
    <property type="project" value="InterPro"/>
</dbReference>
<dbReference type="GO" id="GO:0008442">
    <property type="term" value="F:3-hydroxyisobutyrate dehydrogenase activity"/>
    <property type="evidence" value="ECO:0007669"/>
    <property type="project" value="UniProtKB-EC"/>
</dbReference>
<evidence type="ECO:0000256" key="7">
    <source>
        <dbReference type="ARBA" id="ARBA00022456"/>
    </source>
</evidence>
<dbReference type="InterPro" id="IPR046357">
    <property type="entry name" value="PPIase_dom_sf"/>
</dbReference>
<keyword evidence="13 20" id="KW-0694">RNA-binding</keyword>
<dbReference type="SUPFAM" id="SSF54768">
    <property type="entry name" value="dsRNA-binding domain-like"/>
    <property type="match status" value="1"/>
</dbReference>
<evidence type="ECO:0000256" key="14">
    <source>
        <dbReference type="ARBA" id="ARBA00023002"/>
    </source>
</evidence>
<dbReference type="Proteomes" id="UP000682877">
    <property type="component" value="Chromosome 7"/>
</dbReference>
<dbReference type="Pfam" id="PF14833">
    <property type="entry name" value="NAD_binding_11"/>
    <property type="match status" value="1"/>
</dbReference>
<comment type="similarity">
    <text evidence="3">Belongs to the HIBADH-related family. 3-hydroxyisobutyrate dehydrogenase subfamily.</text>
</comment>
<keyword evidence="7" id="KW-0101">Branched-chain amino acid catabolism</keyword>
<dbReference type="EMBL" id="LR999457">
    <property type="protein sequence ID" value="CAE6185520.1"/>
    <property type="molecule type" value="Genomic_DNA"/>
</dbReference>
<dbReference type="Pfam" id="PF08241">
    <property type="entry name" value="Methyltransf_11"/>
    <property type="match status" value="1"/>
</dbReference>
<keyword evidence="14" id="KW-0560">Oxidoreductase</keyword>
<dbReference type="InterPro" id="IPR011548">
    <property type="entry name" value="HIBADH"/>
</dbReference>
<dbReference type="InterPro" id="IPR029063">
    <property type="entry name" value="SAM-dependent_MTases_sf"/>
</dbReference>
<dbReference type="Pfam" id="PF03446">
    <property type="entry name" value="NAD_binding_2"/>
    <property type="match status" value="1"/>
</dbReference>
<dbReference type="InterPro" id="IPR036291">
    <property type="entry name" value="NAD(P)-bd_dom_sf"/>
</dbReference>
<dbReference type="Pfam" id="PF24995">
    <property type="entry name" value="DSRM_2"/>
    <property type="match status" value="2"/>
</dbReference>
<dbReference type="FunFam" id="1.10.1040.10:FF:000006">
    <property type="entry name" value="3-hydroxyisobutyrate dehydrogenase"/>
    <property type="match status" value="1"/>
</dbReference>
<dbReference type="SUPFAM" id="SSF54534">
    <property type="entry name" value="FKBP-like"/>
    <property type="match status" value="1"/>
</dbReference>
<evidence type="ECO:0000313" key="24">
    <source>
        <dbReference type="Proteomes" id="UP000682877"/>
    </source>
</evidence>